<dbReference type="OrthoDB" id="1115105at2"/>
<sequence length="127" mass="13893">MTQDDLEAFARRFFTAVDAQNADGLRPFLADNVRLQMANLQPTVGADDLVKAFRATEEQFSSITHAIQGCWLGRWEKGLVVSVEAIAHYTKVGGAKFALPVTSTLRLSADGKVADYRIFMDPGPAFA</sequence>
<accession>B0C5C2</accession>
<dbReference type="eggNOG" id="COG3631">
    <property type="taxonomic scope" value="Bacteria"/>
</dbReference>
<dbReference type="Pfam" id="PF12680">
    <property type="entry name" value="SnoaL_2"/>
    <property type="match status" value="1"/>
</dbReference>
<dbReference type="KEGG" id="amr:AM1_1328"/>
<evidence type="ECO:0000313" key="3">
    <source>
        <dbReference type="Proteomes" id="UP000000268"/>
    </source>
</evidence>
<reference evidence="2 3" key="1">
    <citation type="journal article" date="2008" name="Proc. Natl. Acad. Sci. U.S.A.">
        <title>Niche adaptation and genome expansion in the chlorophyll d-producing cyanobacterium Acaryochloris marina.</title>
        <authorList>
            <person name="Swingley W.D."/>
            <person name="Chen M."/>
            <person name="Cheung P.C."/>
            <person name="Conrad A.L."/>
            <person name="Dejesa L.C."/>
            <person name="Hao J."/>
            <person name="Honchak B.M."/>
            <person name="Karbach L.E."/>
            <person name="Kurdoglu A."/>
            <person name="Lahiri S."/>
            <person name="Mastrian S.D."/>
            <person name="Miyashita H."/>
            <person name="Page L."/>
            <person name="Ramakrishna P."/>
            <person name="Satoh S."/>
            <person name="Sattley W.M."/>
            <person name="Shimada Y."/>
            <person name="Taylor H.L."/>
            <person name="Tomo T."/>
            <person name="Tsuchiya T."/>
            <person name="Wang Z.T."/>
            <person name="Raymond J."/>
            <person name="Mimuro M."/>
            <person name="Blankenship R.E."/>
            <person name="Touchman J.W."/>
        </authorList>
    </citation>
    <scope>NUCLEOTIDE SEQUENCE [LARGE SCALE GENOMIC DNA]</scope>
    <source>
        <strain evidence="3">MBIC 11017</strain>
    </source>
</reference>
<name>B0C5C2_ACAM1</name>
<dbReference type="SUPFAM" id="SSF54427">
    <property type="entry name" value="NTF2-like"/>
    <property type="match status" value="1"/>
</dbReference>
<protein>
    <recommendedName>
        <fullName evidence="1">SnoaL-like domain-containing protein</fullName>
    </recommendedName>
</protein>
<proteinExistence type="predicted"/>
<dbReference type="InterPro" id="IPR032710">
    <property type="entry name" value="NTF2-like_dom_sf"/>
</dbReference>
<dbReference type="Gene3D" id="3.10.450.50">
    <property type="match status" value="1"/>
</dbReference>
<keyword evidence="3" id="KW-1185">Reference proteome</keyword>
<dbReference type="STRING" id="329726.AM1_1328"/>
<gene>
    <name evidence="2" type="ordered locus">AM1_1328</name>
</gene>
<evidence type="ECO:0000259" key="1">
    <source>
        <dbReference type="Pfam" id="PF12680"/>
    </source>
</evidence>
<organism evidence="2 3">
    <name type="scientific">Acaryochloris marina (strain MBIC 11017)</name>
    <dbReference type="NCBI Taxonomy" id="329726"/>
    <lineage>
        <taxon>Bacteria</taxon>
        <taxon>Bacillati</taxon>
        <taxon>Cyanobacteriota</taxon>
        <taxon>Cyanophyceae</taxon>
        <taxon>Acaryochloridales</taxon>
        <taxon>Acaryochloridaceae</taxon>
        <taxon>Acaryochloris</taxon>
    </lineage>
</organism>
<dbReference type="HOGENOM" id="CLU_125946_3_0_3"/>
<dbReference type="Proteomes" id="UP000000268">
    <property type="component" value="Chromosome"/>
</dbReference>
<evidence type="ECO:0000313" key="2">
    <source>
        <dbReference type="EMBL" id="ABW26362.1"/>
    </source>
</evidence>
<dbReference type="RefSeq" id="WP_012161898.1">
    <property type="nucleotide sequence ID" value="NC_009925.1"/>
</dbReference>
<dbReference type="EMBL" id="CP000828">
    <property type="protein sequence ID" value="ABW26362.1"/>
    <property type="molecule type" value="Genomic_DNA"/>
</dbReference>
<dbReference type="AlphaFoldDB" id="B0C5C2"/>
<dbReference type="InterPro" id="IPR037401">
    <property type="entry name" value="SnoaL-like"/>
</dbReference>
<feature type="domain" description="SnoaL-like" evidence="1">
    <location>
        <begin position="10"/>
        <end position="115"/>
    </location>
</feature>